<feature type="domain" description="Peptidase M50" evidence="12">
    <location>
        <begin position="254"/>
        <end position="419"/>
    </location>
</feature>
<feature type="transmembrane region" description="Helical" evidence="11">
    <location>
        <begin position="359"/>
        <end position="378"/>
    </location>
</feature>
<dbReference type="KEGG" id="cwa:CwatDRAFT_3144"/>
<keyword evidence="7" id="KW-0809">Transit peptide</keyword>
<evidence type="ECO:0000256" key="4">
    <source>
        <dbReference type="ARBA" id="ARBA00022670"/>
    </source>
</evidence>
<dbReference type="InterPro" id="IPR008915">
    <property type="entry name" value="Peptidase_M50"/>
</dbReference>
<gene>
    <name evidence="13" type="ORF">CwatDRAFT_3144</name>
</gene>
<evidence type="ECO:0000256" key="11">
    <source>
        <dbReference type="SAM" id="Phobius"/>
    </source>
</evidence>
<reference evidence="13" key="1">
    <citation type="submission" date="2004-02" db="EMBL/GenBank/DDBJ databases">
        <authorList>
            <consortium name="DOE Joint Genome Institute"/>
        </authorList>
    </citation>
    <scope>NUCLEOTIDE SEQUENCE [LARGE SCALE GENOMIC DNA]</scope>
    <source>
        <strain evidence="13">WH 8501</strain>
    </source>
</reference>
<dbReference type="EMBL" id="AADV02000032">
    <property type="protein sequence ID" value="EAM50267.1"/>
    <property type="molecule type" value="Genomic_DNA"/>
</dbReference>
<evidence type="ECO:0000256" key="8">
    <source>
        <dbReference type="ARBA" id="ARBA00022989"/>
    </source>
</evidence>
<keyword evidence="8 11" id="KW-1133">Transmembrane helix</keyword>
<feature type="transmembrane region" description="Helical" evidence="11">
    <location>
        <begin position="310"/>
        <end position="333"/>
    </location>
</feature>
<comment type="similarity">
    <text evidence="3">Belongs to the peptidase M50B family.</text>
</comment>
<evidence type="ECO:0000256" key="7">
    <source>
        <dbReference type="ARBA" id="ARBA00022946"/>
    </source>
</evidence>
<dbReference type="PANTHER" id="PTHR31412">
    <property type="entry name" value="ZINC METALLOPROTEASE EGY1"/>
    <property type="match status" value="1"/>
</dbReference>
<evidence type="ECO:0000313" key="13">
    <source>
        <dbReference type="EMBL" id="EAM50267.1"/>
    </source>
</evidence>
<keyword evidence="4" id="KW-0645">Protease</keyword>
<evidence type="ECO:0000256" key="9">
    <source>
        <dbReference type="ARBA" id="ARBA00023136"/>
    </source>
</evidence>
<comment type="caution">
    <text evidence="13">The sequence shown here is derived from an EMBL/GenBank/DDBJ whole genome shotgun (WGS) entry which is preliminary data.</text>
</comment>
<comment type="subcellular location">
    <subcellularLocation>
        <location evidence="2">Membrane</location>
        <topology evidence="2">Multi-pass membrane protein</topology>
    </subcellularLocation>
</comment>
<feature type="transmembrane region" description="Helical" evidence="11">
    <location>
        <begin position="275"/>
        <end position="298"/>
    </location>
</feature>
<dbReference type="PANTHER" id="PTHR31412:SF0">
    <property type="entry name" value="ZINC METALLOPROTEASE EGY1, CHLOROPLASTIC-RELATED"/>
    <property type="match status" value="1"/>
</dbReference>
<keyword evidence="6" id="KW-0378">Hydrolase</keyword>
<keyword evidence="9 11" id="KW-0472">Membrane</keyword>
<proteinExistence type="inferred from homology"/>
<keyword evidence="5 11" id="KW-0812">Transmembrane</keyword>
<feature type="transmembrane region" description="Helical" evidence="11">
    <location>
        <begin position="56"/>
        <end position="75"/>
    </location>
</feature>
<dbReference type="Pfam" id="PF02163">
    <property type="entry name" value="Peptidase_M50"/>
    <property type="match status" value="1"/>
</dbReference>
<feature type="transmembrane region" description="Helical" evidence="11">
    <location>
        <begin position="29"/>
        <end position="49"/>
    </location>
</feature>
<dbReference type="GO" id="GO:0008233">
    <property type="term" value="F:peptidase activity"/>
    <property type="evidence" value="ECO:0007669"/>
    <property type="project" value="UniProtKB-KW"/>
</dbReference>
<dbReference type="OrthoDB" id="494312at2"/>
<dbReference type="AlphaFoldDB" id="Q4C284"/>
<evidence type="ECO:0000256" key="3">
    <source>
        <dbReference type="ARBA" id="ARBA00007931"/>
    </source>
</evidence>
<dbReference type="CDD" id="cd06160">
    <property type="entry name" value="S2P-M50_like_2"/>
    <property type="match status" value="1"/>
</dbReference>
<name>Q4C284_CROWT</name>
<feature type="transmembrane region" description="Helical" evidence="11">
    <location>
        <begin position="246"/>
        <end position="263"/>
    </location>
</feature>
<evidence type="ECO:0000313" key="14">
    <source>
        <dbReference type="Proteomes" id="UP000003922"/>
    </source>
</evidence>
<reference evidence="13" key="3">
    <citation type="submission" date="2016-12" db="EMBL/GenBank/DDBJ databases">
        <title>Annotation of the draft genome assembly of Crocosphaera watsonii WH 8501.</title>
        <authorList>
            <consortium name="US DOE Joint Genome Institute (JGI-ORNL)"/>
            <person name="Larimer F."/>
            <person name="Land M."/>
        </authorList>
    </citation>
    <scope>NUCLEOTIDE SEQUENCE</scope>
    <source>
        <strain evidence="13">WH 8501</strain>
    </source>
</reference>
<feature type="transmembrane region" description="Helical" evidence="11">
    <location>
        <begin position="211"/>
        <end position="234"/>
    </location>
</feature>
<comment type="cofactor">
    <cofactor evidence="1">
        <name>Zn(2+)</name>
        <dbReference type="ChEBI" id="CHEBI:29105"/>
    </cofactor>
</comment>
<feature type="compositionally biased region" description="Polar residues" evidence="10">
    <location>
        <begin position="86"/>
        <end position="97"/>
    </location>
</feature>
<feature type="region of interest" description="Disordered" evidence="10">
    <location>
        <begin position="86"/>
        <end position="112"/>
    </location>
</feature>
<evidence type="ECO:0000256" key="5">
    <source>
        <dbReference type="ARBA" id="ARBA00022692"/>
    </source>
</evidence>
<dbReference type="Proteomes" id="UP000003922">
    <property type="component" value="Unassembled WGS sequence"/>
</dbReference>
<dbReference type="GO" id="GO:0016020">
    <property type="term" value="C:membrane"/>
    <property type="evidence" value="ECO:0007669"/>
    <property type="project" value="UniProtKB-SubCell"/>
</dbReference>
<protein>
    <submittedName>
        <fullName evidence="13">Peptidase M50</fullName>
    </submittedName>
</protein>
<feature type="transmembrane region" description="Helical" evidence="11">
    <location>
        <begin position="473"/>
        <end position="493"/>
    </location>
</feature>
<keyword evidence="14" id="KW-1185">Reference proteome</keyword>
<evidence type="ECO:0000256" key="1">
    <source>
        <dbReference type="ARBA" id="ARBA00001947"/>
    </source>
</evidence>
<dbReference type="RefSeq" id="WP_007306049.1">
    <property type="nucleotide sequence ID" value="NZ_AADV02000032.1"/>
</dbReference>
<reference evidence="13" key="2">
    <citation type="submission" date="2005-06" db="EMBL/GenBank/DDBJ databases">
        <title>Sequencing of the draft genome and assembly of Crocosphaera watsonii WH 8501.</title>
        <authorList>
            <consortium name="US DOE Joint Genome Institute (JGI-PGF)"/>
            <person name="Copeland A."/>
            <person name="Lucas S."/>
            <person name="Lapidus A."/>
            <person name="Barry K."/>
            <person name="Detter C."/>
            <person name="Glavina T."/>
            <person name="Hammon N."/>
            <person name="Israni S."/>
            <person name="Pitluck S."/>
            <person name="Richardson P."/>
        </authorList>
    </citation>
    <scope>NUCLEOTIDE SEQUENCE [LARGE SCALE GENOMIC DNA]</scope>
    <source>
        <strain evidence="13">WH 8501</strain>
    </source>
</reference>
<feature type="transmembrane region" description="Helical" evidence="11">
    <location>
        <begin position="385"/>
        <end position="405"/>
    </location>
</feature>
<dbReference type="GO" id="GO:0006508">
    <property type="term" value="P:proteolysis"/>
    <property type="evidence" value="ECO:0007669"/>
    <property type="project" value="UniProtKB-KW"/>
</dbReference>
<evidence type="ECO:0000256" key="6">
    <source>
        <dbReference type="ARBA" id="ARBA00022801"/>
    </source>
</evidence>
<evidence type="ECO:0000259" key="12">
    <source>
        <dbReference type="Pfam" id="PF02163"/>
    </source>
</evidence>
<evidence type="ECO:0000256" key="2">
    <source>
        <dbReference type="ARBA" id="ARBA00004141"/>
    </source>
</evidence>
<accession>Q4C284</accession>
<organism evidence="13 14">
    <name type="scientific">Crocosphaera watsonii WH 8501</name>
    <dbReference type="NCBI Taxonomy" id="165597"/>
    <lineage>
        <taxon>Bacteria</taxon>
        <taxon>Bacillati</taxon>
        <taxon>Cyanobacteriota</taxon>
        <taxon>Cyanophyceae</taxon>
        <taxon>Oscillatoriophycideae</taxon>
        <taxon>Chroococcales</taxon>
        <taxon>Aphanothecaceae</taxon>
        <taxon>Crocosphaera</taxon>
    </lineage>
</organism>
<evidence type="ECO:0000256" key="10">
    <source>
        <dbReference type="SAM" id="MobiDB-lite"/>
    </source>
</evidence>
<sequence length="499" mass="55831">MNWLLLFLLGAFTYYLAQKTVAPITRTPLWIIWLVMMMPAVVWTIWYEINGEDQQIPLPIIIIPLVIGFTLYVWLIRLGKISSSDQPKETVQNSQPKLENIEQPPQDSEKIRPITATEEKSLRDCFPWEVYYLQNVDYRPQGILCRGKLRTAPEKAYKSIKKNIEKVFGDHFLILFQEGLQEKPFFALVPNPWSKNESEKNSDEEKLKRPVFALTLLLLTLLTTTIIGTVAIVGVAQETLNTDPSLLLKGLPYSLGLITILGIHELSHYFTAIRYKIATTLPYFIPIPFFLGTFGAFIQMKAPVPHRKALFDVAVAGPLGGFIVTIPLLIWGISLSDIVPLPTVESASLLNVEALDPRFSFLFAILVKLVLGSSFVAGKALHLHPLAVAGYIGLIVTALNLMPVGQLDGGHMVHAMFGQKTAIVIGQLTRIFMLVLAMSRPEFLIWAILLWLMPIMDQPALNDVTELDDIRDFIGLFCLGLLIVILLPVPGAISQWLGI</sequence>
<dbReference type="InterPro" id="IPR044838">
    <property type="entry name" value="EGY1-like"/>
</dbReference>